<dbReference type="EMBL" id="JANBPW010004135">
    <property type="protein sequence ID" value="KAJ1935741.1"/>
    <property type="molecule type" value="Genomic_DNA"/>
</dbReference>
<comment type="caution">
    <text evidence="1">The sequence shown here is derived from an EMBL/GenBank/DDBJ whole genome shotgun (WGS) entry which is preliminary data.</text>
</comment>
<accession>A0ACC1J369</accession>
<protein>
    <submittedName>
        <fullName evidence="1">Serine/threonine-protein kinase M1</fullName>
        <ecNumber evidence="1">2.7.11.1</ecNumber>
    </submittedName>
</protein>
<keyword evidence="1" id="KW-0808">Transferase</keyword>
<evidence type="ECO:0000313" key="2">
    <source>
        <dbReference type="Proteomes" id="UP001150603"/>
    </source>
</evidence>
<dbReference type="Proteomes" id="UP001150603">
    <property type="component" value="Unassembled WGS sequence"/>
</dbReference>
<proteinExistence type="predicted"/>
<sequence>MSLTDKFFGLHGYVGLGIIVPIQSNLVPAFPGASCYGAEHELALSSMQKNAVVAAGSDAQTTAQRAKLHQPCSSDLPTISGFADEVKIMGSKQRPKKIKILGSDGRWYRFLCKSKDDLRKDARVM</sequence>
<gene>
    <name evidence="1" type="primary">MEC1_5</name>
    <name evidence="1" type="ORF">FBU59_005289</name>
</gene>
<evidence type="ECO:0000313" key="1">
    <source>
        <dbReference type="EMBL" id="KAJ1935741.1"/>
    </source>
</evidence>
<organism evidence="1 2">
    <name type="scientific">Linderina macrospora</name>
    <dbReference type="NCBI Taxonomy" id="4868"/>
    <lineage>
        <taxon>Eukaryota</taxon>
        <taxon>Fungi</taxon>
        <taxon>Fungi incertae sedis</taxon>
        <taxon>Zoopagomycota</taxon>
        <taxon>Kickxellomycotina</taxon>
        <taxon>Kickxellomycetes</taxon>
        <taxon>Kickxellales</taxon>
        <taxon>Kickxellaceae</taxon>
        <taxon>Linderina</taxon>
    </lineage>
</organism>
<feature type="non-terminal residue" evidence="1">
    <location>
        <position position="125"/>
    </location>
</feature>
<reference evidence="1" key="1">
    <citation type="submission" date="2022-07" db="EMBL/GenBank/DDBJ databases">
        <title>Phylogenomic reconstructions and comparative analyses of Kickxellomycotina fungi.</title>
        <authorList>
            <person name="Reynolds N.K."/>
            <person name="Stajich J.E."/>
            <person name="Barry K."/>
            <person name="Grigoriev I.V."/>
            <person name="Crous P."/>
            <person name="Smith M.E."/>
        </authorList>
    </citation>
    <scope>NUCLEOTIDE SEQUENCE</scope>
    <source>
        <strain evidence="1">NRRL 5244</strain>
    </source>
</reference>
<dbReference type="EC" id="2.7.11.1" evidence="1"/>
<name>A0ACC1J369_9FUNG</name>
<keyword evidence="2" id="KW-1185">Reference proteome</keyword>
<keyword evidence="1" id="KW-0418">Kinase</keyword>